<feature type="chain" id="PRO_5038774622" description="DUF2752 domain-containing protein" evidence="2">
    <location>
        <begin position="18"/>
        <end position="126"/>
    </location>
</feature>
<keyword evidence="2" id="KW-0732">Signal</keyword>
<evidence type="ECO:0000313" key="3">
    <source>
        <dbReference type="EMBL" id="SFB28194.1"/>
    </source>
</evidence>
<evidence type="ECO:0000256" key="2">
    <source>
        <dbReference type="SAM" id="SignalP"/>
    </source>
</evidence>
<organism evidence="3 4">
    <name type="scientific">Amycolatopsis marina</name>
    <dbReference type="NCBI Taxonomy" id="490629"/>
    <lineage>
        <taxon>Bacteria</taxon>
        <taxon>Bacillati</taxon>
        <taxon>Actinomycetota</taxon>
        <taxon>Actinomycetes</taxon>
        <taxon>Pseudonocardiales</taxon>
        <taxon>Pseudonocardiaceae</taxon>
        <taxon>Amycolatopsis</taxon>
    </lineage>
</organism>
<dbReference type="Pfam" id="PF10825">
    <property type="entry name" value="DUF2752"/>
    <property type="match status" value="1"/>
</dbReference>
<keyword evidence="1" id="KW-1133">Transmembrane helix</keyword>
<sequence length="126" mass="13434">MAALAGLAGCCAVVLWADPTTPGGALPVCPTKALLGLTCPACGGLRMVYSLLHADVPAALHYNALGVPAAVLFVWGMLTWTLTRLRGRPVAGWQHQRWTSPAFAVVLLAWFVVRNLPFAPFVELRV</sequence>
<evidence type="ECO:0000256" key="1">
    <source>
        <dbReference type="SAM" id="Phobius"/>
    </source>
</evidence>
<name>A0A1I0ZR38_9PSEU</name>
<evidence type="ECO:0000313" key="4">
    <source>
        <dbReference type="Proteomes" id="UP000243799"/>
    </source>
</evidence>
<dbReference type="Proteomes" id="UP000243799">
    <property type="component" value="Unassembled WGS sequence"/>
</dbReference>
<dbReference type="AlphaFoldDB" id="A0A1I0ZR38"/>
<keyword evidence="1" id="KW-0472">Membrane</keyword>
<feature type="transmembrane region" description="Helical" evidence="1">
    <location>
        <begin position="102"/>
        <end position="122"/>
    </location>
</feature>
<dbReference type="EMBL" id="FOKG01000007">
    <property type="protein sequence ID" value="SFB28194.1"/>
    <property type="molecule type" value="Genomic_DNA"/>
</dbReference>
<dbReference type="InterPro" id="IPR021215">
    <property type="entry name" value="DUF2752"/>
</dbReference>
<gene>
    <name evidence="3" type="ORF">SAMN05216266_107222</name>
</gene>
<feature type="signal peptide" evidence="2">
    <location>
        <begin position="1"/>
        <end position="17"/>
    </location>
</feature>
<dbReference type="STRING" id="490629.SAMN05216266_107222"/>
<proteinExistence type="predicted"/>
<accession>A0A1I0ZR38</accession>
<keyword evidence="4" id="KW-1185">Reference proteome</keyword>
<protein>
    <recommendedName>
        <fullName evidence="5">DUF2752 domain-containing protein</fullName>
    </recommendedName>
</protein>
<evidence type="ECO:0008006" key="5">
    <source>
        <dbReference type="Google" id="ProtNLM"/>
    </source>
</evidence>
<reference evidence="4" key="1">
    <citation type="submission" date="2016-10" db="EMBL/GenBank/DDBJ databases">
        <authorList>
            <person name="Varghese N."/>
            <person name="Submissions S."/>
        </authorList>
    </citation>
    <scope>NUCLEOTIDE SEQUENCE [LARGE SCALE GENOMIC DNA]</scope>
    <source>
        <strain evidence="4">CGMCC 4.3568</strain>
    </source>
</reference>
<keyword evidence="1" id="KW-0812">Transmembrane</keyword>
<feature type="transmembrane region" description="Helical" evidence="1">
    <location>
        <begin position="64"/>
        <end position="82"/>
    </location>
</feature>